<name>A0ABR7ED39_9FIRM</name>
<evidence type="ECO:0000256" key="6">
    <source>
        <dbReference type="ARBA" id="ARBA00022840"/>
    </source>
</evidence>
<keyword evidence="5" id="KW-0788">Thiol protease</keyword>
<dbReference type="InterPro" id="IPR036640">
    <property type="entry name" value="ABC1_TM_sf"/>
</dbReference>
<evidence type="ECO:0000256" key="4">
    <source>
        <dbReference type="ARBA" id="ARBA00022801"/>
    </source>
</evidence>
<evidence type="ECO:0000256" key="2">
    <source>
        <dbReference type="ARBA" id="ARBA00022692"/>
    </source>
</evidence>
<dbReference type="SUPFAM" id="SSF52540">
    <property type="entry name" value="P-loop containing nucleoside triphosphate hydrolases"/>
    <property type="match status" value="1"/>
</dbReference>
<organism evidence="13 14">
    <name type="scientific">Christensenella tenuis</name>
    <dbReference type="NCBI Taxonomy" id="2763033"/>
    <lineage>
        <taxon>Bacteria</taxon>
        <taxon>Bacillati</taxon>
        <taxon>Bacillota</taxon>
        <taxon>Clostridia</taxon>
        <taxon>Christensenellales</taxon>
        <taxon>Christensenellaceae</taxon>
        <taxon>Christensenella</taxon>
    </lineage>
</organism>
<dbReference type="Pfam" id="PF03412">
    <property type="entry name" value="Peptidase_C39"/>
    <property type="match status" value="1"/>
</dbReference>
<dbReference type="PROSITE" id="PS00211">
    <property type="entry name" value="ABC_TRANSPORTER_1"/>
    <property type="match status" value="1"/>
</dbReference>
<sequence>MVKKVPVIMQMEAQECGAACLAMIAAYYGKWIPLDQVRSDCGISRDGSTAKSIVQTAREYGLTAQGYRMEPERLKTCKFPMILHWGFNHFVVLNGFRGNKAVINDPARGRITVEMKELDECFTGIALEMEPGKDFRREGEPPGVFRFIKKRLSGSGKILAFVLLWSVVNMALTVTIPFFTKIFMDQILTGNNMEWLKLLICVMLGVLVFRFVATAIQDHVWTRIEGRMAVQASSAFMWHVLRLPVRFFAQRYIGDIVARQESNESIASTLIRQIAPAVVNVCLIVVYLFIMLRYSVMLSLVGLAAVAVNLVMMRLVSAKRANNRRALERKIGLVSGTMTAGFDMIESIKAAGAENGFYGRWSGQYASANTDVIQYRRRNQYYSSVPQFIQQMANAAVLMLGVYLIIDGQFTIGMLLAFQGFLSSFLTPVENLSQLGSALVEMRTQMERVDDVFCYPADIAGEMEDMTDEKLDGCLELSHITFGYNQRAIPLIEDFSLRLEKGKSVAFVGGSGSGKSTLAKLVLGLYPLWSGEILFDGKPRREWPHIVMTNSVSAVDQEIVLFEDTVADNITMWDSGIPEQDIVEACRLAEIHEDIMQWPDGYAHIIRENGKNLSGGQRQRIEIARALVTKPSILILDEATSALDAGTERRIMENLKARGITLIIVAHRLSTIRDCDEIIVLREGTACERGTHEELIKKHGQYEQMINR</sequence>
<dbReference type="InterPro" id="IPR003593">
    <property type="entry name" value="AAA+_ATPase"/>
</dbReference>
<accession>A0ABR7ED39</accession>
<feature type="transmembrane region" description="Helical" evidence="9">
    <location>
        <begin position="296"/>
        <end position="316"/>
    </location>
</feature>
<keyword evidence="7 9" id="KW-1133">Transmembrane helix</keyword>
<feature type="transmembrane region" description="Helical" evidence="9">
    <location>
        <begin position="270"/>
        <end position="290"/>
    </location>
</feature>
<keyword evidence="5" id="KW-0645">Protease</keyword>
<dbReference type="Gene3D" id="3.90.70.10">
    <property type="entry name" value="Cysteine proteinases"/>
    <property type="match status" value="1"/>
</dbReference>
<feature type="domain" description="ABC transmembrane type-1" evidence="11">
    <location>
        <begin position="160"/>
        <end position="441"/>
    </location>
</feature>
<dbReference type="Proteomes" id="UP000606889">
    <property type="component" value="Unassembled WGS sequence"/>
</dbReference>
<feature type="transmembrane region" description="Helical" evidence="9">
    <location>
        <begin position="396"/>
        <end position="418"/>
    </location>
</feature>
<dbReference type="PROSITE" id="PS50893">
    <property type="entry name" value="ABC_TRANSPORTER_2"/>
    <property type="match status" value="1"/>
</dbReference>
<dbReference type="InterPro" id="IPR017871">
    <property type="entry name" value="ABC_transporter-like_CS"/>
</dbReference>
<evidence type="ECO:0000313" key="14">
    <source>
        <dbReference type="Proteomes" id="UP000606889"/>
    </source>
</evidence>
<gene>
    <name evidence="13" type="ORF">H8S18_05040</name>
</gene>
<dbReference type="Gene3D" id="1.20.1560.10">
    <property type="entry name" value="ABC transporter type 1, transmembrane domain"/>
    <property type="match status" value="1"/>
</dbReference>
<feature type="transmembrane region" description="Helical" evidence="9">
    <location>
        <begin position="158"/>
        <end position="183"/>
    </location>
</feature>
<keyword evidence="2 9" id="KW-0812">Transmembrane</keyword>
<evidence type="ECO:0000259" key="10">
    <source>
        <dbReference type="PROSITE" id="PS50893"/>
    </source>
</evidence>
<dbReference type="Gene3D" id="3.40.50.300">
    <property type="entry name" value="P-loop containing nucleotide triphosphate hydrolases"/>
    <property type="match status" value="1"/>
</dbReference>
<dbReference type="Pfam" id="PF00664">
    <property type="entry name" value="ABC_membrane"/>
    <property type="match status" value="1"/>
</dbReference>
<keyword evidence="14" id="KW-1185">Reference proteome</keyword>
<evidence type="ECO:0000259" key="11">
    <source>
        <dbReference type="PROSITE" id="PS50929"/>
    </source>
</evidence>
<dbReference type="PROSITE" id="PS50990">
    <property type="entry name" value="PEPTIDASE_C39"/>
    <property type="match status" value="1"/>
</dbReference>
<comment type="caution">
    <text evidence="13">The sequence shown here is derived from an EMBL/GenBank/DDBJ whole genome shotgun (WGS) entry which is preliminary data.</text>
</comment>
<dbReference type="InterPro" id="IPR003439">
    <property type="entry name" value="ABC_transporter-like_ATP-bd"/>
</dbReference>
<keyword evidence="3" id="KW-0547">Nucleotide-binding</keyword>
<feature type="domain" description="Peptidase C39" evidence="12">
    <location>
        <begin position="10"/>
        <end position="129"/>
    </location>
</feature>
<feature type="transmembrane region" description="Helical" evidence="9">
    <location>
        <begin position="195"/>
        <end position="216"/>
    </location>
</feature>
<evidence type="ECO:0000256" key="1">
    <source>
        <dbReference type="ARBA" id="ARBA00004651"/>
    </source>
</evidence>
<dbReference type="SMART" id="SM00382">
    <property type="entry name" value="AAA"/>
    <property type="match status" value="1"/>
</dbReference>
<reference evidence="13 14" key="1">
    <citation type="submission" date="2020-08" db="EMBL/GenBank/DDBJ databases">
        <title>Genome public.</title>
        <authorList>
            <person name="Liu C."/>
            <person name="Sun Q."/>
        </authorList>
    </citation>
    <scope>NUCLEOTIDE SEQUENCE [LARGE SCALE GENOMIC DNA]</scope>
    <source>
        <strain evidence="13 14">NSJ-35</strain>
    </source>
</reference>
<dbReference type="PROSITE" id="PS50929">
    <property type="entry name" value="ABC_TM1F"/>
    <property type="match status" value="1"/>
</dbReference>
<evidence type="ECO:0000256" key="3">
    <source>
        <dbReference type="ARBA" id="ARBA00022741"/>
    </source>
</evidence>
<evidence type="ECO:0000256" key="7">
    <source>
        <dbReference type="ARBA" id="ARBA00022989"/>
    </source>
</evidence>
<dbReference type="SUPFAM" id="SSF90123">
    <property type="entry name" value="ABC transporter transmembrane region"/>
    <property type="match status" value="1"/>
</dbReference>
<keyword evidence="6" id="KW-0067">ATP-binding</keyword>
<dbReference type="InterPro" id="IPR005074">
    <property type="entry name" value="Peptidase_C39"/>
</dbReference>
<dbReference type="InterPro" id="IPR011527">
    <property type="entry name" value="ABC1_TM_dom"/>
</dbReference>
<evidence type="ECO:0000259" key="12">
    <source>
        <dbReference type="PROSITE" id="PS50990"/>
    </source>
</evidence>
<keyword evidence="8 9" id="KW-0472">Membrane</keyword>
<evidence type="ECO:0000256" key="5">
    <source>
        <dbReference type="ARBA" id="ARBA00022807"/>
    </source>
</evidence>
<dbReference type="PANTHER" id="PTHR43394">
    <property type="entry name" value="ATP-DEPENDENT PERMEASE MDL1, MITOCHONDRIAL"/>
    <property type="match status" value="1"/>
</dbReference>
<proteinExistence type="predicted"/>
<dbReference type="NCBIfam" id="TIGR03796">
    <property type="entry name" value="NHLM_micro_ABC1"/>
    <property type="match status" value="1"/>
</dbReference>
<dbReference type="CDD" id="cd18569">
    <property type="entry name" value="ABC_6TM_NHLM_bacteriocin"/>
    <property type="match status" value="1"/>
</dbReference>
<dbReference type="InterPro" id="IPR039421">
    <property type="entry name" value="Type_1_exporter"/>
</dbReference>
<dbReference type="InterPro" id="IPR022514">
    <property type="entry name" value="NHPM_micro_ABC1"/>
</dbReference>
<keyword evidence="4" id="KW-0378">Hydrolase</keyword>
<comment type="subcellular location">
    <subcellularLocation>
        <location evidence="1">Cell membrane</location>
        <topology evidence="1">Multi-pass membrane protein</topology>
    </subcellularLocation>
</comment>
<evidence type="ECO:0000256" key="9">
    <source>
        <dbReference type="SAM" id="Phobius"/>
    </source>
</evidence>
<evidence type="ECO:0000313" key="13">
    <source>
        <dbReference type="EMBL" id="MBC5647692.1"/>
    </source>
</evidence>
<dbReference type="RefSeq" id="WP_186857211.1">
    <property type="nucleotide sequence ID" value="NZ_JACOON010000002.1"/>
</dbReference>
<evidence type="ECO:0000256" key="8">
    <source>
        <dbReference type="ARBA" id="ARBA00023136"/>
    </source>
</evidence>
<dbReference type="EMBL" id="JACOON010000002">
    <property type="protein sequence ID" value="MBC5647692.1"/>
    <property type="molecule type" value="Genomic_DNA"/>
</dbReference>
<dbReference type="PANTHER" id="PTHR43394:SF1">
    <property type="entry name" value="ATP-BINDING CASSETTE SUB-FAMILY B MEMBER 10, MITOCHONDRIAL"/>
    <property type="match status" value="1"/>
</dbReference>
<feature type="domain" description="ABC transporter" evidence="10">
    <location>
        <begin position="475"/>
        <end position="708"/>
    </location>
</feature>
<dbReference type="Pfam" id="PF00005">
    <property type="entry name" value="ABC_tran"/>
    <property type="match status" value="1"/>
</dbReference>
<dbReference type="InterPro" id="IPR027417">
    <property type="entry name" value="P-loop_NTPase"/>
</dbReference>
<protein>
    <submittedName>
        <fullName evidence="13">NHLP family bacteriocin export ABC transporter peptidase/permease/ATPase subunit</fullName>
    </submittedName>
</protein>